<evidence type="ECO:0000313" key="7">
    <source>
        <dbReference type="Proteomes" id="UP001530293"/>
    </source>
</evidence>
<dbReference type="PIRSF" id="PIRSF028729">
    <property type="entry name" value="E3_ubiquit_lig_SCF_Skp"/>
    <property type="match status" value="1"/>
</dbReference>
<dbReference type="EMBL" id="JALLBG020000199">
    <property type="protein sequence ID" value="KAL3759603.1"/>
    <property type="molecule type" value="Genomic_DNA"/>
</dbReference>
<dbReference type="InterPro" id="IPR001232">
    <property type="entry name" value="SKP1-like"/>
</dbReference>
<dbReference type="CDD" id="cd18322">
    <property type="entry name" value="BTB_POZ_SKP1"/>
    <property type="match status" value="1"/>
</dbReference>
<evidence type="ECO:0000256" key="2">
    <source>
        <dbReference type="ARBA" id="ARBA00022786"/>
    </source>
</evidence>
<dbReference type="SUPFAM" id="SSF81382">
    <property type="entry name" value="Skp1 dimerisation domain-like"/>
    <property type="match status" value="1"/>
</dbReference>
<dbReference type="Gene3D" id="3.30.710.10">
    <property type="entry name" value="Potassium Channel Kv1.1, Chain A"/>
    <property type="match status" value="1"/>
</dbReference>
<accession>A0ABD3M6R0</accession>
<protein>
    <recommendedName>
        <fullName evidence="8">SKP1-like protein</fullName>
    </recommendedName>
</protein>
<evidence type="ECO:0000259" key="4">
    <source>
        <dbReference type="Pfam" id="PF01466"/>
    </source>
</evidence>
<comment type="caution">
    <text evidence="6">The sequence shown here is derived from an EMBL/GenBank/DDBJ whole genome shotgun (WGS) entry which is preliminary data.</text>
</comment>
<evidence type="ECO:0000256" key="3">
    <source>
        <dbReference type="PIRNR" id="PIRNR028729"/>
    </source>
</evidence>
<comment type="similarity">
    <text evidence="1 3">Belongs to the SKP1 family.</text>
</comment>
<keyword evidence="7" id="KW-1185">Reference proteome</keyword>
<dbReference type="Proteomes" id="UP001530293">
    <property type="component" value="Unassembled WGS sequence"/>
</dbReference>
<dbReference type="InterPro" id="IPR011333">
    <property type="entry name" value="SKP1/BTB/POZ_sf"/>
</dbReference>
<gene>
    <name evidence="6" type="ORF">ACHAWU_009750</name>
</gene>
<dbReference type="Pfam" id="PF01466">
    <property type="entry name" value="Skp1"/>
    <property type="match status" value="1"/>
</dbReference>
<organism evidence="6 7">
    <name type="scientific">Discostella pseudostelligera</name>
    <dbReference type="NCBI Taxonomy" id="259834"/>
    <lineage>
        <taxon>Eukaryota</taxon>
        <taxon>Sar</taxon>
        <taxon>Stramenopiles</taxon>
        <taxon>Ochrophyta</taxon>
        <taxon>Bacillariophyta</taxon>
        <taxon>Coscinodiscophyceae</taxon>
        <taxon>Thalassiosirophycidae</taxon>
        <taxon>Stephanodiscales</taxon>
        <taxon>Stephanodiscaceae</taxon>
        <taxon>Discostella</taxon>
    </lineage>
</organism>
<dbReference type="FunFam" id="3.30.710.10:FF:000026">
    <property type="entry name" value="E3 ubiquitin ligase complex SCF subunit"/>
    <property type="match status" value="1"/>
</dbReference>
<dbReference type="Pfam" id="PF03931">
    <property type="entry name" value="Skp1_POZ"/>
    <property type="match status" value="1"/>
</dbReference>
<dbReference type="SUPFAM" id="SSF54695">
    <property type="entry name" value="POZ domain"/>
    <property type="match status" value="1"/>
</dbReference>
<proteinExistence type="inferred from homology"/>
<dbReference type="InterPro" id="IPR036296">
    <property type="entry name" value="SKP1-like_dim_sf"/>
</dbReference>
<evidence type="ECO:0008006" key="8">
    <source>
        <dbReference type="Google" id="ProtNLM"/>
    </source>
</evidence>
<name>A0ABD3M6R0_9STRA</name>
<evidence type="ECO:0000259" key="5">
    <source>
        <dbReference type="Pfam" id="PF03931"/>
    </source>
</evidence>
<dbReference type="AlphaFoldDB" id="A0ABD3M6R0"/>
<reference evidence="6 7" key="1">
    <citation type="submission" date="2024-10" db="EMBL/GenBank/DDBJ databases">
        <title>Updated reference genomes for cyclostephanoid diatoms.</title>
        <authorList>
            <person name="Roberts W.R."/>
            <person name="Alverson A.J."/>
        </authorList>
    </citation>
    <scope>NUCLEOTIDE SEQUENCE [LARGE SCALE GENOMIC DNA]</scope>
    <source>
        <strain evidence="6 7">AJA232-27</strain>
    </source>
</reference>
<dbReference type="InterPro" id="IPR016897">
    <property type="entry name" value="SKP1"/>
</dbReference>
<dbReference type="InterPro" id="IPR016072">
    <property type="entry name" value="Skp1_comp_dimer"/>
</dbReference>
<comment type="pathway">
    <text evidence="3">Protein modification; protein ubiquitination.</text>
</comment>
<evidence type="ECO:0000256" key="1">
    <source>
        <dbReference type="ARBA" id="ARBA00009993"/>
    </source>
</evidence>
<feature type="domain" description="SKP1 component dimerisation" evidence="4">
    <location>
        <begin position="124"/>
        <end position="165"/>
    </location>
</feature>
<evidence type="ECO:0000313" key="6">
    <source>
        <dbReference type="EMBL" id="KAL3759603.1"/>
    </source>
</evidence>
<sequence>MDGDDLHGTLKLVSKEGDTFEVPVDIAKLSNLVLTTLGEEDDGGNDDDDDMIEIPLPNVRSAVLAKVIEYCTHYKLVEPMTPITTPLKSNRIEEIVQEWYANFVNVDQTLLFELVTAANFMDIKALLDLTCLAVSILIKGKSAEEIRRIFNIKNNDFSAEEEIKVADDPNAMS</sequence>
<dbReference type="InterPro" id="IPR016073">
    <property type="entry name" value="Skp1_comp_POZ"/>
</dbReference>
<dbReference type="SMART" id="SM00512">
    <property type="entry name" value="Skp1"/>
    <property type="match status" value="1"/>
</dbReference>
<feature type="domain" description="SKP1 component POZ" evidence="5">
    <location>
        <begin position="10"/>
        <end position="75"/>
    </location>
</feature>
<dbReference type="PANTHER" id="PTHR11165">
    <property type="entry name" value="SKP1"/>
    <property type="match status" value="1"/>
</dbReference>
<keyword evidence="2 3" id="KW-0833">Ubl conjugation pathway</keyword>